<keyword evidence="2" id="KW-0238">DNA-binding</keyword>
<gene>
    <name evidence="5" type="ordered locus">CPF_0420</name>
</gene>
<dbReference type="PANTHER" id="PTHR30146:SF109">
    <property type="entry name" value="HTH-TYPE TRANSCRIPTIONAL REGULATOR GALS"/>
    <property type="match status" value="1"/>
</dbReference>
<keyword evidence="1" id="KW-0805">Transcription regulation</keyword>
<dbReference type="EMBL" id="CP000246">
    <property type="protein sequence ID" value="ABG82795.1"/>
    <property type="molecule type" value="Genomic_DNA"/>
</dbReference>
<feature type="domain" description="HTH lacI-type" evidence="4">
    <location>
        <begin position="3"/>
        <end position="57"/>
    </location>
</feature>
<accession>A0A0H2YPD1</accession>
<proteinExistence type="predicted"/>
<evidence type="ECO:0000313" key="6">
    <source>
        <dbReference type="Proteomes" id="UP000001823"/>
    </source>
</evidence>
<dbReference type="HOGENOM" id="CLU_037628_6_2_9"/>
<dbReference type="GO" id="GO:0003700">
    <property type="term" value="F:DNA-binding transcription factor activity"/>
    <property type="evidence" value="ECO:0007669"/>
    <property type="project" value="TreeGrafter"/>
</dbReference>
<evidence type="ECO:0000256" key="2">
    <source>
        <dbReference type="ARBA" id="ARBA00023125"/>
    </source>
</evidence>
<evidence type="ECO:0000256" key="3">
    <source>
        <dbReference type="ARBA" id="ARBA00023163"/>
    </source>
</evidence>
<evidence type="ECO:0000313" key="5">
    <source>
        <dbReference type="EMBL" id="ABG82795.1"/>
    </source>
</evidence>
<evidence type="ECO:0000256" key="1">
    <source>
        <dbReference type="ARBA" id="ARBA00023015"/>
    </source>
</evidence>
<dbReference type="InterPro" id="IPR046335">
    <property type="entry name" value="LacI/GalR-like_sensor"/>
</dbReference>
<dbReference type="InterPro" id="IPR028082">
    <property type="entry name" value="Peripla_BP_I"/>
</dbReference>
<dbReference type="eggNOG" id="COG1609">
    <property type="taxonomic scope" value="Bacteria"/>
</dbReference>
<dbReference type="Gene3D" id="1.10.260.40">
    <property type="entry name" value="lambda repressor-like DNA-binding domains"/>
    <property type="match status" value="1"/>
</dbReference>
<dbReference type="Gene3D" id="3.40.50.2300">
    <property type="match status" value="2"/>
</dbReference>
<reference evidence="5 6" key="1">
    <citation type="journal article" date="2006" name="Genome Res.">
        <title>Skewed genomic variability in strains of the toxigenic bacterial pathogen, Clostridium perfringens.</title>
        <authorList>
            <person name="Myers G.S."/>
            <person name="Rasko D.A."/>
            <person name="Cheung J.K."/>
            <person name="Ravel J."/>
            <person name="Seshadri R."/>
            <person name="Deboy R.T."/>
            <person name="Ren Q."/>
            <person name="Varga J."/>
            <person name="Awad M.M."/>
            <person name="Brinkac L.M."/>
            <person name="Daugherty S.C."/>
            <person name="Haft D.H."/>
            <person name="Dodson R.J."/>
            <person name="Madupu R."/>
            <person name="Nelson W.C."/>
            <person name="Rosovitz M.J."/>
            <person name="Sullivan S.A."/>
            <person name="Khouri H."/>
            <person name="Dimitrov G.I."/>
            <person name="Watkins K.L."/>
            <person name="Mulligan S."/>
            <person name="Benton J."/>
            <person name="Radune D."/>
            <person name="Fisher D.J."/>
            <person name="Atkins H.S."/>
            <person name="Hiscox T."/>
            <person name="Jost B.H."/>
            <person name="Billington S.J."/>
            <person name="Songer J.G."/>
            <person name="McClane B.A."/>
            <person name="Titball R.W."/>
            <person name="Rood J.I."/>
            <person name="Melville S.B."/>
            <person name="Paulsen I.T."/>
        </authorList>
    </citation>
    <scope>NUCLEOTIDE SEQUENCE [LARGE SCALE GENOMIC DNA]</scope>
    <source>
        <strain evidence="6">ATCC 13124 / DSM 756 / JCM 1290 / NCIMB 6125 / NCTC 8237 / S 107 / Type A</strain>
    </source>
</reference>
<dbReference type="Pfam" id="PF00356">
    <property type="entry name" value="LacI"/>
    <property type="match status" value="1"/>
</dbReference>
<keyword evidence="3" id="KW-0804">Transcription</keyword>
<dbReference type="SMART" id="SM00354">
    <property type="entry name" value="HTH_LACI"/>
    <property type="match status" value="1"/>
</dbReference>
<dbReference type="CDD" id="cd01392">
    <property type="entry name" value="HTH_LacI"/>
    <property type="match status" value="1"/>
</dbReference>
<dbReference type="RefSeq" id="WP_011590187.1">
    <property type="nucleotide sequence ID" value="NC_008261.1"/>
</dbReference>
<sequence length="330" mass="37198">MKVTIKDVAREANVAPSTVSRVLSDSPKISEETKIKVNKAIKKLNYKPNAIARSLVNNKTKILGVVLPNEADDSFKNPFFVEAMRGMSMSAEENGYYIMYAFSKNDEDELKTIKEFSSNNLLEGLCLLSVREEDKTIKYLKDINFPFVVIGRPDEEDILWVDNDNFQAMFKLVDKFIKDGQSDIAFIGGKKSWNVSKDRLSGFKDAFKANNLNYDKTMVIEGIDFSEECGYLAMREIISKRTPKIVVTTDDLLALGANKFLNEDGIEGVKIVGFNNTPMTKYQNPPISSIDINARELGYEATKLLIDYLNGNLVGRKKYCIVDTELIDRG</sequence>
<dbReference type="GO" id="GO:0000976">
    <property type="term" value="F:transcription cis-regulatory region binding"/>
    <property type="evidence" value="ECO:0007669"/>
    <property type="project" value="TreeGrafter"/>
</dbReference>
<dbReference type="PANTHER" id="PTHR30146">
    <property type="entry name" value="LACI-RELATED TRANSCRIPTIONAL REPRESSOR"/>
    <property type="match status" value="1"/>
</dbReference>
<dbReference type="AlphaFoldDB" id="A0A0H2YPD1"/>
<dbReference type="STRING" id="195103.CPF_0420"/>
<dbReference type="KEGG" id="cpf:CPF_0420"/>
<dbReference type="CDD" id="cd06294">
    <property type="entry name" value="PBP1_MalR-like"/>
    <property type="match status" value="1"/>
</dbReference>
<dbReference type="InterPro" id="IPR000843">
    <property type="entry name" value="HTH_LacI"/>
</dbReference>
<name>A0A0H2YPD1_CLOP1</name>
<dbReference type="InterPro" id="IPR010982">
    <property type="entry name" value="Lambda_DNA-bd_dom_sf"/>
</dbReference>
<evidence type="ECO:0000259" key="4">
    <source>
        <dbReference type="PROSITE" id="PS50932"/>
    </source>
</evidence>
<dbReference type="PaxDb" id="195103-CPF_0420"/>
<keyword evidence="6" id="KW-1185">Reference proteome</keyword>
<dbReference type="Pfam" id="PF13377">
    <property type="entry name" value="Peripla_BP_3"/>
    <property type="match status" value="1"/>
</dbReference>
<organism evidence="5 6">
    <name type="scientific">Clostridium perfringens (strain ATCC 13124 / DSM 756 / JCM 1290 / NCIMB 6125 / NCTC 8237 / Type A)</name>
    <dbReference type="NCBI Taxonomy" id="195103"/>
    <lineage>
        <taxon>Bacteria</taxon>
        <taxon>Bacillati</taxon>
        <taxon>Bacillota</taxon>
        <taxon>Clostridia</taxon>
        <taxon>Eubacteriales</taxon>
        <taxon>Clostridiaceae</taxon>
        <taxon>Clostridium</taxon>
    </lineage>
</organism>
<dbReference type="Proteomes" id="UP000001823">
    <property type="component" value="Chromosome"/>
</dbReference>
<dbReference type="PROSITE" id="PS50932">
    <property type="entry name" value="HTH_LACI_2"/>
    <property type="match status" value="1"/>
</dbReference>
<dbReference type="SUPFAM" id="SSF53822">
    <property type="entry name" value="Periplasmic binding protein-like I"/>
    <property type="match status" value="1"/>
</dbReference>
<protein>
    <submittedName>
        <fullName evidence="5">Transcriptional regulator, LacI family</fullName>
    </submittedName>
</protein>
<dbReference type="SUPFAM" id="SSF47413">
    <property type="entry name" value="lambda repressor-like DNA-binding domains"/>
    <property type="match status" value="1"/>
</dbReference>